<dbReference type="HAMAP" id="MF_01959">
    <property type="entry name" value="CcmE"/>
    <property type="match status" value="1"/>
</dbReference>
<dbReference type="Proteomes" id="UP000248134">
    <property type="component" value="Unassembled WGS sequence"/>
</dbReference>
<feature type="topological domain" description="Cytoplasmic" evidence="12">
    <location>
        <begin position="1"/>
        <end position="7"/>
    </location>
</feature>
<dbReference type="Gene3D" id="2.40.50.140">
    <property type="entry name" value="Nucleic acid-binding proteins"/>
    <property type="match status" value="1"/>
</dbReference>
<evidence type="ECO:0000256" key="1">
    <source>
        <dbReference type="ARBA" id="ARBA00004533"/>
    </source>
</evidence>
<evidence type="ECO:0000256" key="2">
    <source>
        <dbReference type="ARBA" id="ARBA00022475"/>
    </source>
</evidence>
<feature type="topological domain" description="Extracellular" evidence="12">
    <location>
        <begin position="29"/>
        <end position="167"/>
    </location>
</feature>
<dbReference type="SUPFAM" id="SSF82093">
    <property type="entry name" value="Heme chaperone CcmE"/>
    <property type="match status" value="1"/>
</dbReference>
<evidence type="ECO:0000256" key="14">
    <source>
        <dbReference type="SAM" id="MobiDB-lite"/>
    </source>
</evidence>
<feature type="binding site" description="axial binding residue" evidence="12 13">
    <location>
        <position position="126"/>
    </location>
    <ligand>
        <name>heme</name>
        <dbReference type="ChEBI" id="CHEBI:30413"/>
    </ligand>
    <ligandPart>
        <name>Fe</name>
        <dbReference type="ChEBI" id="CHEBI:18248"/>
    </ligandPart>
</feature>
<evidence type="ECO:0000256" key="5">
    <source>
        <dbReference type="ARBA" id="ARBA00022723"/>
    </source>
</evidence>
<dbReference type="PANTHER" id="PTHR34128:SF2">
    <property type="entry name" value="CYTOCHROME C-TYPE BIOGENESIS PROTEIN CCME HOMOLOG, MITOCHONDRIAL"/>
    <property type="match status" value="1"/>
</dbReference>
<evidence type="ECO:0000256" key="12">
    <source>
        <dbReference type="HAMAP-Rule" id="MF_01959"/>
    </source>
</evidence>
<feature type="transmembrane region" description="Helical" evidence="15">
    <location>
        <begin position="7"/>
        <end position="29"/>
    </location>
</feature>
<feature type="region of interest" description="Disordered" evidence="14">
    <location>
        <begin position="139"/>
        <end position="167"/>
    </location>
</feature>
<keyword evidence="4 12" id="KW-0812">Transmembrane</keyword>
<reference evidence="16 17" key="1">
    <citation type="submission" date="2018-06" db="EMBL/GenBank/DDBJ databases">
        <title>Draft Whole-Genome Sequence of the purple photosynthetic bacterium Rhodospeudomonas palustris XCP.</title>
        <authorList>
            <person name="Rayyan A."/>
            <person name="Meyer T.E."/>
            <person name="Kyndt J.A."/>
        </authorList>
    </citation>
    <scope>NUCLEOTIDE SEQUENCE [LARGE SCALE GENOMIC DNA]</scope>
    <source>
        <strain evidence="16 17">XCP</strain>
    </source>
</reference>
<sequence>MTRKQRRLAMIGGAGVVLVVAVGLVLNAMRDSIVFFSTPKMVAEQHIAAGKRFRLGGVVEPGSLQRGEQLRVSFKVTDGNATLPVAYKGILPDLFREGQGVIAEGSLDKAGVFEADTVLAKHDEKYMPKEVADALKKDGHWKDDYGNKPAGSTTSGQTSASAAENGK</sequence>
<keyword evidence="8 12" id="KW-1133">Transmembrane helix</keyword>
<dbReference type="EMBL" id="QKQS01000012">
    <property type="protein sequence ID" value="PZA12711.1"/>
    <property type="molecule type" value="Genomic_DNA"/>
</dbReference>
<evidence type="ECO:0000256" key="7">
    <source>
        <dbReference type="ARBA" id="ARBA00022968"/>
    </source>
</evidence>
<dbReference type="RefSeq" id="WP_110785366.1">
    <property type="nucleotide sequence ID" value="NZ_QKQS01000012.1"/>
</dbReference>
<dbReference type="NCBIfam" id="NF009731">
    <property type="entry name" value="PRK13254.1-5"/>
    <property type="match status" value="1"/>
</dbReference>
<dbReference type="GO" id="GO:0020037">
    <property type="term" value="F:heme binding"/>
    <property type="evidence" value="ECO:0007669"/>
    <property type="project" value="InterPro"/>
</dbReference>
<dbReference type="Pfam" id="PF03100">
    <property type="entry name" value="CcmE"/>
    <property type="match status" value="1"/>
</dbReference>
<organism evidence="16 17">
    <name type="scientific">Rhodopseudomonas palustris</name>
    <dbReference type="NCBI Taxonomy" id="1076"/>
    <lineage>
        <taxon>Bacteria</taxon>
        <taxon>Pseudomonadati</taxon>
        <taxon>Pseudomonadota</taxon>
        <taxon>Alphaproteobacteria</taxon>
        <taxon>Hyphomicrobiales</taxon>
        <taxon>Nitrobacteraceae</taxon>
        <taxon>Rhodopseudomonas</taxon>
    </lineage>
</organism>
<name>A0A323UK09_RHOPL</name>
<feature type="binding site" description="covalent" evidence="12 13">
    <location>
        <position position="122"/>
    </location>
    <ligand>
        <name>heme</name>
        <dbReference type="ChEBI" id="CHEBI:30413"/>
    </ligand>
</feature>
<dbReference type="GO" id="GO:0005886">
    <property type="term" value="C:plasma membrane"/>
    <property type="evidence" value="ECO:0007669"/>
    <property type="project" value="UniProtKB-SubCell"/>
</dbReference>
<keyword evidence="2 12" id="KW-1003">Cell membrane</keyword>
<dbReference type="NCBIfam" id="NF009729">
    <property type="entry name" value="PRK13254.1-3"/>
    <property type="match status" value="1"/>
</dbReference>
<evidence type="ECO:0000256" key="10">
    <source>
        <dbReference type="ARBA" id="ARBA00023136"/>
    </source>
</evidence>
<dbReference type="InterPro" id="IPR036127">
    <property type="entry name" value="CcmE-like_sf"/>
</dbReference>
<dbReference type="GO" id="GO:0046872">
    <property type="term" value="F:metal ion binding"/>
    <property type="evidence" value="ECO:0007669"/>
    <property type="project" value="UniProtKB-KW"/>
</dbReference>
<evidence type="ECO:0000313" key="17">
    <source>
        <dbReference type="Proteomes" id="UP000248134"/>
    </source>
</evidence>
<dbReference type="InterPro" id="IPR012340">
    <property type="entry name" value="NA-bd_OB-fold"/>
</dbReference>
<feature type="compositionally biased region" description="Low complexity" evidence="14">
    <location>
        <begin position="150"/>
        <end position="167"/>
    </location>
</feature>
<comment type="caution">
    <text evidence="16">The sequence shown here is derived from an EMBL/GenBank/DDBJ whole genome shotgun (WGS) entry which is preliminary data.</text>
</comment>
<dbReference type="AlphaFoldDB" id="A0A323UK09"/>
<evidence type="ECO:0000256" key="8">
    <source>
        <dbReference type="ARBA" id="ARBA00022989"/>
    </source>
</evidence>
<evidence type="ECO:0000256" key="13">
    <source>
        <dbReference type="PIRSR" id="PIRSR604329-50"/>
    </source>
</evidence>
<dbReference type="OrthoDB" id="9793584at2"/>
<evidence type="ECO:0000313" key="16">
    <source>
        <dbReference type="EMBL" id="PZA12711.1"/>
    </source>
</evidence>
<evidence type="ECO:0000256" key="15">
    <source>
        <dbReference type="SAM" id="Phobius"/>
    </source>
</evidence>
<protein>
    <recommendedName>
        <fullName evidence="12">Cytochrome c-type biogenesis protein CcmE</fullName>
    </recommendedName>
    <alternativeName>
        <fullName evidence="12">Cytochrome c maturation protein E</fullName>
    </alternativeName>
    <alternativeName>
        <fullName evidence="12">Heme chaperone CcmE</fullName>
    </alternativeName>
</protein>
<comment type="subcellular location">
    <subcellularLocation>
        <location evidence="1">Cell inner membrane</location>
    </subcellularLocation>
    <subcellularLocation>
        <location evidence="12">Cell membrane</location>
        <topology evidence="12">Single-pass type II membrane protein</topology>
    </subcellularLocation>
</comment>
<keyword evidence="5 12" id="KW-0479">Metal-binding</keyword>
<dbReference type="GO" id="GO:0017004">
    <property type="term" value="P:cytochrome complex assembly"/>
    <property type="evidence" value="ECO:0007669"/>
    <property type="project" value="UniProtKB-KW"/>
</dbReference>
<keyword evidence="7 12" id="KW-0735">Signal-anchor</keyword>
<keyword evidence="6 12" id="KW-0201">Cytochrome c-type biogenesis</keyword>
<evidence type="ECO:0000256" key="6">
    <source>
        <dbReference type="ARBA" id="ARBA00022748"/>
    </source>
</evidence>
<evidence type="ECO:0000256" key="3">
    <source>
        <dbReference type="ARBA" id="ARBA00022617"/>
    </source>
</evidence>
<dbReference type="InterPro" id="IPR004329">
    <property type="entry name" value="CcmE"/>
</dbReference>
<dbReference type="FunFam" id="2.40.50.140:FF:000104">
    <property type="entry name" value="Cytochrome c-type biogenesis protein CcmE"/>
    <property type="match status" value="1"/>
</dbReference>
<gene>
    <name evidence="12" type="primary">ccmE</name>
    <name evidence="12" type="synonym">cycJ</name>
    <name evidence="16" type="ORF">DNX69_07390</name>
</gene>
<keyword evidence="3 12" id="KW-0349">Heme</keyword>
<accession>A0A323UK09</accession>
<keyword evidence="10 12" id="KW-0472">Membrane</keyword>
<dbReference type="GO" id="GO:0017003">
    <property type="term" value="P:protein-heme linkage"/>
    <property type="evidence" value="ECO:0007669"/>
    <property type="project" value="UniProtKB-UniRule"/>
</dbReference>
<comment type="similarity">
    <text evidence="12">Belongs to the CcmE/CycJ family.</text>
</comment>
<proteinExistence type="inferred from homology"/>
<keyword evidence="9 12" id="KW-0408">Iron</keyword>
<evidence type="ECO:0000256" key="11">
    <source>
        <dbReference type="ARBA" id="ARBA00056663"/>
    </source>
</evidence>
<dbReference type="NCBIfam" id="NF009727">
    <property type="entry name" value="PRK13254.1-1"/>
    <property type="match status" value="1"/>
</dbReference>
<evidence type="ECO:0000256" key="4">
    <source>
        <dbReference type="ARBA" id="ARBA00022692"/>
    </source>
</evidence>
<evidence type="ECO:0000256" key="9">
    <source>
        <dbReference type="ARBA" id="ARBA00023004"/>
    </source>
</evidence>
<dbReference type="PANTHER" id="PTHR34128">
    <property type="entry name" value="CYTOCHROME C-TYPE BIOGENESIS PROTEIN CCME HOMOLOG, MITOCHONDRIAL"/>
    <property type="match status" value="1"/>
</dbReference>
<comment type="function">
    <text evidence="11 12">Heme chaperone required for the biogenesis of c-type cytochromes. Transiently binds heme delivered by CcmC and transfers the heme to apo-cytochromes in a process facilitated by CcmF and CcmH.</text>
</comment>